<organism evidence="4 5">
    <name type="scientific">Actinokineospora alba</name>
    <dbReference type="NCBI Taxonomy" id="504798"/>
    <lineage>
        <taxon>Bacteria</taxon>
        <taxon>Bacillati</taxon>
        <taxon>Actinomycetota</taxon>
        <taxon>Actinomycetes</taxon>
        <taxon>Pseudonocardiales</taxon>
        <taxon>Pseudonocardiaceae</taxon>
        <taxon>Actinokineospora</taxon>
    </lineage>
</organism>
<evidence type="ECO:0000256" key="1">
    <source>
        <dbReference type="ARBA" id="ARBA00023172"/>
    </source>
</evidence>
<keyword evidence="1" id="KW-0233">DNA recombination</keyword>
<dbReference type="Gene3D" id="1.10.443.10">
    <property type="entry name" value="Intergrase catalytic core"/>
    <property type="match status" value="1"/>
</dbReference>
<protein>
    <submittedName>
        <fullName evidence="4">Phage integrase family protein</fullName>
    </submittedName>
</protein>
<dbReference type="PROSITE" id="PS51898">
    <property type="entry name" value="TYR_RECOMBINASE"/>
    <property type="match status" value="1"/>
</dbReference>
<dbReference type="GO" id="GO:0006310">
    <property type="term" value="P:DNA recombination"/>
    <property type="evidence" value="ECO:0007669"/>
    <property type="project" value="UniProtKB-KW"/>
</dbReference>
<evidence type="ECO:0000259" key="3">
    <source>
        <dbReference type="PROSITE" id="PS51898"/>
    </source>
</evidence>
<dbReference type="Proteomes" id="UP000199651">
    <property type="component" value="Unassembled WGS sequence"/>
</dbReference>
<dbReference type="STRING" id="504798.SAMN05421871_101896"/>
<dbReference type="EMBL" id="FNJB01000013">
    <property type="protein sequence ID" value="SDP75498.1"/>
    <property type="molecule type" value="Genomic_DNA"/>
</dbReference>
<keyword evidence="5" id="KW-1185">Reference proteome</keyword>
<gene>
    <name evidence="4" type="ORF">SAMN05192558_113142</name>
</gene>
<proteinExistence type="predicted"/>
<dbReference type="AlphaFoldDB" id="A0A1H0VBA9"/>
<dbReference type="PANTHER" id="PTHR30349:SF64">
    <property type="entry name" value="PROPHAGE INTEGRASE INTD-RELATED"/>
    <property type="match status" value="1"/>
</dbReference>
<dbReference type="GO" id="GO:0003677">
    <property type="term" value="F:DNA binding"/>
    <property type="evidence" value="ECO:0007669"/>
    <property type="project" value="InterPro"/>
</dbReference>
<evidence type="ECO:0000313" key="4">
    <source>
        <dbReference type="EMBL" id="SDP75498.1"/>
    </source>
</evidence>
<name>A0A1H0VBA9_9PSEU</name>
<dbReference type="PANTHER" id="PTHR30349">
    <property type="entry name" value="PHAGE INTEGRASE-RELATED"/>
    <property type="match status" value="1"/>
</dbReference>
<dbReference type="SUPFAM" id="SSF56349">
    <property type="entry name" value="DNA breaking-rejoining enzymes"/>
    <property type="match status" value="1"/>
</dbReference>
<feature type="region of interest" description="Disordered" evidence="2">
    <location>
        <begin position="141"/>
        <end position="166"/>
    </location>
</feature>
<reference evidence="5" key="1">
    <citation type="submission" date="2016-10" db="EMBL/GenBank/DDBJ databases">
        <authorList>
            <person name="Varghese N."/>
            <person name="Submissions S."/>
        </authorList>
    </citation>
    <scope>NUCLEOTIDE SEQUENCE [LARGE SCALE GENOMIC DNA]</scope>
    <source>
        <strain evidence="5">IBRC-M 10655</strain>
    </source>
</reference>
<feature type="domain" description="Tyr recombinase" evidence="3">
    <location>
        <begin position="55"/>
        <end position="280"/>
    </location>
</feature>
<sequence>MRKLDGGTVAYDTARLRRNTLRETLDFAVAEKELLDANPLSQIKVKKTTTVVRKVDRRCVANAIQIRTVLNEVRSIGRTGRKLVAFFGLMYLTGARPEEAVNVRLSDCKLPPRAWNQAAGAWEVKEWGDIVFSGARPEVGAEWTDSGQANEERGLKHREESDDRTAPCPPELALLIYEHVDEFGTAPDGRLFVAERGGRISSSTYGRIWALAREAAFTAEVAASPLIKRPYDLRHSCLSMHLNAGIEPTRVAKWGGNSLRVLLEVYADCTDAGEQAARARLGVALNNATENFGTHSAQTPDDGR</sequence>
<evidence type="ECO:0000256" key="2">
    <source>
        <dbReference type="SAM" id="MobiDB-lite"/>
    </source>
</evidence>
<dbReference type="InterPro" id="IPR011010">
    <property type="entry name" value="DNA_brk_join_enz"/>
</dbReference>
<dbReference type="InterPro" id="IPR050090">
    <property type="entry name" value="Tyrosine_recombinase_XerCD"/>
</dbReference>
<accession>A0A1H0VBA9</accession>
<dbReference type="InterPro" id="IPR013762">
    <property type="entry name" value="Integrase-like_cat_sf"/>
</dbReference>
<dbReference type="GO" id="GO:0015074">
    <property type="term" value="P:DNA integration"/>
    <property type="evidence" value="ECO:0007669"/>
    <property type="project" value="InterPro"/>
</dbReference>
<dbReference type="InterPro" id="IPR002104">
    <property type="entry name" value="Integrase_catalytic"/>
</dbReference>
<evidence type="ECO:0000313" key="5">
    <source>
        <dbReference type="Proteomes" id="UP000199651"/>
    </source>
</evidence>
<feature type="compositionally biased region" description="Basic and acidic residues" evidence="2">
    <location>
        <begin position="150"/>
        <end position="165"/>
    </location>
</feature>